<organism evidence="2">
    <name type="scientific">Oryza nivara</name>
    <name type="common">Indian wild rice</name>
    <name type="synonym">Oryza sativa f. spontanea</name>
    <dbReference type="NCBI Taxonomy" id="4536"/>
    <lineage>
        <taxon>Eukaryota</taxon>
        <taxon>Viridiplantae</taxon>
        <taxon>Streptophyta</taxon>
        <taxon>Embryophyta</taxon>
        <taxon>Tracheophyta</taxon>
        <taxon>Spermatophyta</taxon>
        <taxon>Magnoliopsida</taxon>
        <taxon>Liliopsida</taxon>
        <taxon>Poales</taxon>
        <taxon>Poaceae</taxon>
        <taxon>BOP clade</taxon>
        <taxon>Oryzoideae</taxon>
        <taxon>Oryzeae</taxon>
        <taxon>Oryzinae</taxon>
        <taxon>Oryza</taxon>
    </lineage>
</organism>
<accession>A0A0E0H7V0</accession>
<evidence type="ECO:0000313" key="3">
    <source>
        <dbReference type="Proteomes" id="UP000006591"/>
    </source>
</evidence>
<dbReference type="HOGENOM" id="CLU_1985253_0_0_1"/>
<evidence type="ECO:0000313" key="2">
    <source>
        <dbReference type="EnsemblPlants" id="ONIVA04G29110.1"/>
    </source>
</evidence>
<dbReference type="OMA" id="CRSNYQI"/>
<dbReference type="EnsemblPlants" id="ONIVA04G29110.1">
    <property type="protein sequence ID" value="ONIVA04G29110.1"/>
    <property type="gene ID" value="ONIVA04G29110"/>
</dbReference>
<name>A0A0E0H7V0_ORYNI</name>
<dbReference type="AlphaFoldDB" id="A0A0E0H7V0"/>
<dbReference type="STRING" id="4536.A0A0E0H7V0"/>
<dbReference type="Proteomes" id="UP000006591">
    <property type="component" value="Chromosome 4"/>
</dbReference>
<sequence>MKGEYYWRDIAAEFNSNTSSNNRKRTIVINQNGDGYLKRTARTRGLRFLNQVHIHHHPTKKLRRRPDEKRSTLKGRKKPKPSLKGKEKKPAPSPLGDQPSQYFVLFNKAEIESRSGVEICRSNYQISRRKEGTN</sequence>
<feature type="compositionally biased region" description="Basic residues" evidence="1">
    <location>
        <begin position="72"/>
        <end position="83"/>
    </location>
</feature>
<evidence type="ECO:0000256" key="1">
    <source>
        <dbReference type="SAM" id="MobiDB-lite"/>
    </source>
</evidence>
<keyword evidence="3" id="KW-1185">Reference proteome</keyword>
<dbReference type="Gramene" id="ONIVA04G29110.1">
    <property type="protein sequence ID" value="ONIVA04G29110.1"/>
    <property type="gene ID" value="ONIVA04G29110"/>
</dbReference>
<protein>
    <submittedName>
        <fullName evidence="2">Uncharacterized protein</fullName>
    </submittedName>
</protein>
<reference evidence="2" key="1">
    <citation type="submission" date="2015-04" db="UniProtKB">
        <authorList>
            <consortium name="EnsemblPlants"/>
        </authorList>
    </citation>
    <scope>IDENTIFICATION</scope>
    <source>
        <strain evidence="2">SL10</strain>
    </source>
</reference>
<proteinExistence type="predicted"/>
<feature type="compositionally biased region" description="Basic residues" evidence="1">
    <location>
        <begin position="53"/>
        <end position="64"/>
    </location>
</feature>
<feature type="region of interest" description="Disordered" evidence="1">
    <location>
        <begin position="48"/>
        <end position="99"/>
    </location>
</feature>
<reference evidence="2" key="2">
    <citation type="submission" date="2018-04" db="EMBL/GenBank/DDBJ databases">
        <title>OnivRS2 (Oryza nivara Reference Sequence Version 2).</title>
        <authorList>
            <person name="Zhang J."/>
            <person name="Kudrna D."/>
            <person name="Lee S."/>
            <person name="Talag J."/>
            <person name="Rajasekar S."/>
            <person name="Welchert J."/>
            <person name="Hsing Y.-I."/>
            <person name="Wing R.A."/>
        </authorList>
    </citation>
    <scope>NUCLEOTIDE SEQUENCE [LARGE SCALE GENOMIC DNA]</scope>
    <source>
        <strain evidence="2">SL10</strain>
    </source>
</reference>